<dbReference type="Proteomes" id="UP001595962">
    <property type="component" value="Unassembled WGS sequence"/>
</dbReference>
<dbReference type="EMBL" id="JBHSGB010000006">
    <property type="protein sequence ID" value="MFC4654971.1"/>
    <property type="molecule type" value="Genomic_DNA"/>
</dbReference>
<organism evidence="2 3">
    <name type="scientific">Rheinheimera marina</name>
    <dbReference type="NCBI Taxonomy" id="1774958"/>
    <lineage>
        <taxon>Bacteria</taxon>
        <taxon>Pseudomonadati</taxon>
        <taxon>Pseudomonadota</taxon>
        <taxon>Gammaproteobacteria</taxon>
        <taxon>Chromatiales</taxon>
        <taxon>Chromatiaceae</taxon>
        <taxon>Rheinheimera</taxon>
    </lineage>
</organism>
<dbReference type="RefSeq" id="WP_377333183.1">
    <property type="nucleotide sequence ID" value="NZ_JBHSGB010000006.1"/>
</dbReference>
<protein>
    <submittedName>
        <fullName evidence="2">Uncharacterized protein</fullName>
    </submittedName>
</protein>
<feature type="transmembrane region" description="Helical" evidence="1">
    <location>
        <begin position="73"/>
        <end position="99"/>
    </location>
</feature>
<accession>A0ABV9JL33</accession>
<keyword evidence="1" id="KW-0812">Transmembrane</keyword>
<proteinExistence type="predicted"/>
<gene>
    <name evidence="2" type="ORF">ACFO3I_08095</name>
</gene>
<sequence>MKPFQIVGLFFSLLAFSYYLLISSDPQDSSPSAGFGAILIILLSMVSAVLLIPSSFGLWRKNAREARQVTGPFWLSLLAVNSLLALFYSGVGLVCIYHLSIWYLQTH</sequence>
<feature type="transmembrane region" description="Helical" evidence="1">
    <location>
        <begin position="33"/>
        <end position="52"/>
    </location>
</feature>
<comment type="caution">
    <text evidence="2">The sequence shown here is derived from an EMBL/GenBank/DDBJ whole genome shotgun (WGS) entry which is preliminary data.</text>
</comment>
<evidence type="ECO:0000313" key="2">
    <source>
        <dbReference type="EMBL" id="MFC4654971.1"/>
    </source>
</evidence>
<evidence type="ECO:0000313" key="3">
    <source>
        <dbReference type="Proteomes" id="UP001595962"/>
    </source>
</evidence>
<keyword evidence="3" id="KW-1185">Reference proteome</keyword>
<evidence type="ECO:0000256" key="1">
    <source>
        <dbReference type="SAM" id="Phobius"/>
    </source>
</evidence>
<name>A0ABV9JL33_9GAMM</name>
<keyword evidence="1" id="KW-0472">Membrane</keyword>
<reference evidence="3" key="1">
    <citation type="journal article" date="2019" name="Int. J. Syst. Evol. Microbiol.">
        <title>The Global Catalogue of Microorganisms (GCM) 10K type strain sequencing project: providing services to taxonomists for standard genome sequencing and annotation.</title>
        <authorList>
            <consortium name="The Broad Institute Genomics Platform"/>
            <consortium name="The Broad Institute Genome Sequencing Center for Infectious Disease"/>
            <person name="Wu L."/>
            <person name="Ma J."/>
        </authorList>
    </citation>
    <scope>NUCLEOTIDE SEQUENCE [LARGE SCALE GENOMIC DNA]</scope>
    <source>
        <strain evidence="3">DT28</strain>
    </source>
</reference>
<keyword evidence="1" id="KW-1133">Transmembrane helix</keyword>